<evidence type="ECO:0000313" key="1">
    <source>
        <dbReference type="EMBL" id="KAF6845057.1"/>
    </source>
</evidence>
<organism evidence="1 2">
    <name type="scientific">Colletotrichum musicola</name>
    <dbReference type="NCBI Taxonomy" id="2175873"/>
    <lineage>
        <taxon>Eukaryota</taxon>
        <taxon>Fungi</taxon>
        <taxon>Dikarya</taxon>
        <taxon>Ascomycota</taxon>
        <taxon>Pezizomycotina</taxon>
        <taxon>Sordariomycetes</taxon>
        <taxon>Hypocreomycetidae</taxon>
        <taxon>Glomerellales</taxon>
        <taxon>Glomerellaceae</taxon>
        <taxon>Colletotrichum</taxon>
        <taxon>Colletotrichum orchidearum species complex</taxon>
    </lineage>
</organism>
<protein>
    <submittedName>
        <fullName evidence="1">Uncharacterized protein</fullName>
    </submittedName>
</protein>
<keyword evidence="2" id="KW-1185">Reference proteome</keyword>
<dbReference type="Proteomes" id="UP000639643">
    <property type="component" value="Unassembled WGS sequence"/>
</dbReference>
<sequence>MSGRIKSLDASQDGLHAAYTLEFAPQEAAPEAADRNKLPGSQVAVAFAVVIAAAAVSQKAAHRPSCVETPVPLRVVRFSYHEASFLHFSQTRQPNAKWPAFHGQGLFHRDMFPVAPPSFVYLPRSGACAMPACTRFRTGFTPRRVSPSPLRDWTLTLTQHRTDAGTPTG</sequence>
<reference evidence="1" key="1">
    <citation type="journal article" date="2020" name="Phytopathology">
        <title>Genome Sequence Resources of Colletotrichum truncatum, C. plurivorum, C. musicola, and C. sojae: Four Species Pathogenic to Soybean (Glycine max).</title>
        <authorList>
            <person name="Rogerio F."/>
            <person name="Boufleur T.R."/>
            <person name="Ciampi-Guillardi M."/>
            <person name="Sukno S.A."/>
            <person name="Thon M.R."/>
            <person name="Massola Junior N.S."/>
            <person name="Baroncelli R."/>
        </authorList>
    </citation>
    <scope>NUCLEOTIDE SEQUENCE</scope>
    <source>
        <strain evidence="1">LFN0074</strain>
    </source>
</reference>
<accession>A0A8H6NYM0</accession>
<evidence type="ECO:0000313" key="2">
    <source>
        <dbReference type="Proteomes" id="UP000639643"/>
    </source>
</evidence>
<name>A0A8H6NYM0_9PEZI</name>
<dbReference type="AlphaFoldDB" id="A0A8H6NYM0"/>
<comment type="caution">
    <text evidence="1">The sequence shown here is derived from an EMBL/GenBank/DDBJ whole genome shotgun (WGS) entry which is preliminary data.</text>
</comment>
<dbReference type="EMBL" id="WIGM01000006">
    <property type="protein sequence ID" value="KAF6845057.1"/>
    <property type="molecule type" value="Genomic_DNA"/>
</dbReference>
<proteinExistence type="predicted"/>
<gene>
    <name evidence="1" type="ORF">CMUS01_00446</name>
</gene>